<feature type="compositionally biased region" description="Low complexity" evidence="1">
    <location>
        <begin position="1004"/>
        <end position="1013"/>
    </location>
</feature>
<feature type="region of interest" description="Disordered" evidence="1">
    <location>
        <begin position="823"/>
        <end position="1080"/>
    </location>
</feature>
<feature type="region of interest" description="Disordered" evidence="1">
    <location>
        <begin position="160"/>
        <end position="179"/>
    </location>
</feature>
<feature type="region of interest" description="Disordered" evidence="1">
    <location>
        <begin position="578"/>
        <end position="659"/>
    </location>
</feature>
<reference evidence="3" key="1">
    <citation type="submission" date="2022-04" db="EMBL/GenBank/DDBJ databases">
        <title>Carnegiea gigantea Genome sequencing and assembly v2.</title>
        <authorList>
            <person name="Copetti D."/>
            <person name="Sanderson M.J."/>
            <person name="Burquez A."/>
            <person name="Wojciechowski M.F."/>
        </authorList>
    </citation>
    <scope>NUCLEOTIDE SEQUENCE</scope>
    <source>
        <strain evidence="3">SGP5-SGP5p</strain>
        <tissue evidence="3">Aerial part</tissue>
    </source>
</reference>
<dbReference type="PROSITE" id="PS51321">
    <property type="entry name" value="TFIIS_CENTRAL"/>
    <property type="match status" value="1"/>
</dbReference>
<feature type="compositionally biased region" description="Low complexity" evidence="1">
    <location>
        <begin position="962"/>
        <end position="971"/>
    </location>
</feature>
<dbReference type="GO" id="GO:0006351">
    <property type="term" value="P:DNA-templated transcription"/>
    <property type="evidence" value="ECO:0007669"/>
    <property type="project" value="InterPro"/>
</dbReference>
<feature type="compositionally biased region" description="Basic and acidic residues" evidence="1">
    <location>
        <begin position="1068"/>
        <end position="1080"/>
    </location>
</feature>
<feature type="compositionally biased region" description="Pro residues" evidence="1">
    <location>
        <begin position="1017"/>
        <end position="1033"/>
    </location>
</feature>
<feature type="compositionally biased region" description="Polar residues" evidence="1">
    <location>
        <begin position="161"/>
        <end position="175"/>
    </location>
</feature>
<evidence type="ECO:0000313" key="4">
    <source>
        <dbReference type="Proteomes" id="UP001153076"/>
    </source>
</evidence>
<dbReference type="Gene3D" id="1.10.472.30">
    <property type="entry name" value="Transcription elongation factor S-II, central domain"/>
    <property type="match status" value="1"/>
</dbReference>
<dbReference type="CDD" id="cd21538">
    <property type="entry name" value="SPOC_TFIIS"/>
    <property type="match status" value="1"/>
</dbReference>
<dbReference type="SUPFAM" id="SSF46942">
    <property type="entry name" value="Elongation factor TFIIS domain 2"/>
    <property type="match status" value="1"/>
</dbReference>
<feature type="compositionally biased region" description="Basic and acidic residues" evidence="1">
    <location>
        <begin position="625"/>
        <end position="638"/>
    </location>
</feature>
<dbReference type="OrthoDB" id="1884872at2759"/>
<accession>A0A9Q1JF71</accession>
<dbReference type="GO" id="GO:0005634">
    <property type="term" value="C:nucleus"/>
    <property type="evidence" value="ECO:0007669"/>
    <property type="project" value="TreeGrafter"/>
</dbReference>
<sequence length="1080" mass="117992">MSDTLISQQLSLPMMPDNQLSQMNPAVSRADLSMPNVLEGSMEPLSTNPTIDHLPVSSMKHGPLDCHPTFSASMGQEISASYNVNGKSECTLNNMSIQQFAMPSGGAGQPQLMKPYSVVPNASLPNKRKATTELIPDNRGAEKMSAPNRRVAHINSLAKASGTSASLSNSVTSGASGKKVVQLESVKTKSQLIASKKNAQPQVTSKTSTESNDSVRAKLRESLASALALVSQQQESSSDWKMNGEKEATATVEKGVPLVSVSSNSTANLEAGKPEESCFSSTSLPTDGVNDINCTSHRIHPKEKGEEANHTWNYIGAGFQPHAVISGEDVSFGDGFFFRDELLQGNGLTWAMDLSQVPEAKKIEHIEKPEMLREEVDSHENEQIIQSPESVAFKIEAELFKLFGGVNKKYKEKGRSLLFNLKDRNNPELRERVMSGDILPERLCSMTPEELASKELSQWRIAKAEELAQMIVLPDSETNMRRLVKKTHKGEYTVDLDPSVDALEEIPSGISASHQNRSRTKSAVAGAHRKVEQRKADQDDQCEITIPSDGADMQGLMVDDVRDLPPIVSLDEFMESLDKEPPFENLPGGSSHESNKEPLPSGKSHESKKEDLEPGSKSLSPVQASKDHVEATLHKTDDVMNSIKQNGSIHSTDTRKGSDINTAVHLPKGEHVWEGLLQISISSMANFVAFYISGEKSSTKEWPSFFDIKGRVKLDAFDKFVQALPMSRSRAIMVTHFMLKEGSSEADRAGLVEVIDSYIMDQRLGFAEPAPGVELYLCPPCSKSVDVIVNHLSKSYTEKLKDIDNGLIGLLVWRKVQITPTISPDSSLHHKDMTKKNPFSTSGGHQNAETDMTNRNYGFAYRNDHLSPPPPPPPPVSTPQPPVDDDDDDDVPPGFGPPGWTRDDDDLPEFNFPGSSNPPTSRVPNPNPFPGRGGGVRHPHHPQAPPGQVEQMRELIQKYGKNGNNASSGSGIPTQPWNDDDDDIPEWQPQAQAQAMAPPPLPIHNPGLPLHHLVPAQRPPWAPAIQPLQPPMRVPQQGTWWPYGPPTPNSVGNQAGGQLLGTPGGHPGSRDRERHNDRGF</sequence>
<dbReference type="PANTHER" id="PTHR11477:SF20">
    <property type="entry name" value="SPOC DOMAIN _ TRANSCRIPTION ELONGATION FACTOR S-II PROTEIN"/>
    <property type="match status" value="1"/>
</dbReference>
<dbReference type="PANTHER" id="PTHR11477">
    <property type="entry name" value="TRANSCRIPTION FACTOR S-II ZINC FINGER DOMAIN-CONTAINING PROTEIN"/>
    <property type="match status" value="1"/>
</dbReference>
<feature type="region of interest" description="Disordered" evidence="1">
    <location>
        <begin position="192"/>
        <end position="214"/>
    </location>
</feature>
<dbReference type="EMBL" id="JAKOGI010002689">
    <property type="protein sequence ID" value="KAJ8421517.1"/>
    <property type="molecule type" value="Genomic_DNA"/>
</dbReference>
<feature type="compositionally biased region" description="Gly residues" evidence="1">
    <location>
        <begin position="1054"/>
        <end position="1067"/>
    </location>
</feature>
<feature type="compositionally biased region" description="Polar residues" evidence="1">
    <location>
        <begin position="642"/>
        <end position="651"/>
    </location>
</feature>
<feature type="compositionally biased region" description="Polar residues" evidence="1">
    <location>
        <begin position="837"/>
        <end position="856"/>
    </location>
</feature>
<feature type="compositionally biased region" description="Basic and acidic residues" evidence="1">
    <location>
        <begin position="529"/>
        <end position="538"/>
    </location>
</feature>
<dbReference type="InterPro" id="IPR036575">
    <property type="entry name" value="TFIIS_cen_dom_sf"/>
</dbReference>
<dbReference type="InterPro" id="IPR003618">
    <property type="entry name" value="TFIIS_cen_dom"/>
</dbReference>
<evidence type="ECO:0000259" key="2">
    <source>
        <dbReference type="PROSITE" id="PS51321"/>
    </source>
</evidence>
<dbReference type="Proteomes" id="UP001153076">
    <property type="component" value="Unassembled WGS sequence"/>
</dbReference>
<feature type="compositionally biased region" description="Pro residues" evidence="1">
    <location>
        <begin position="867"/>
        <end position="882"/>
    </location>
</feature>
<keyword evidence="4" id="KW-1185">Reference proteome</keyword>
<evidence type="ECO:0000313" key="3">
    <source>
        <dbReference type="EMBL" id="KAJ8421517.1"/>
    </source>
</evidence>
<name>A0A9Q1JF71_9CARY</name>
<feature type="compositionally biased region" description="Polar residues" evidence="1">
    <location>
        <begin position="192"/>
        <end position="212"/>
    </location>
</feature>
<comment type="caution">
    <text evidence="3">The sequence shown here is derived from an EMBL/GenBank/DDBJ whole genome shotgun (WGS) entry which is preliminary data.</text>
</comment>
<proteinExistence type="predicted"/>
<dbReference type="SMART" id="SM00510">
    <property type="entry name" value="TFS2M"/>
    <property type="match status" value="1"/>
</dbReference>
<dbReference type="Pfam" id="PF07744">
    <property type="entry name" value="SPOC"/>
    <property type="match status" value="1"/>
</dbReference>
<feature type="domain" description="TFIIS central" evidence="2">
    <location>
        <begin position="364"/>
        <end position="479"/>
    </location>
</feature>
<dbReference type="Pfam" id="PF07500">
    <property type="entry name" value="TFIIS_M"/>
    <property type="match status" value="1"/>
</dbReference>
<dbReference type="InterPro" id="IPR012921">
    <property type="entry name" value="SPOC_C"/>
</dbReference>
<evidence type="ECO:0000256" key="1">
    <source>
        <dbReference type="SAM" id="MobiDB-lite"/>
    </source>
</evidence>
<gene>
    <name evidence="3" type="ORF">Cgig2_012332</name>
</gene>
<feature type="compositionally biased region" description="Basic and acidic residues" evidence="1">
    <location>
        <begin position="603"/>
        <end position="614"/>
    </location>
</feature>
<feature type="region of interest" description="Disordered" evidence="1">
    <location>
        <begin position="510"/>
        <end position="556"/>
    </location>
</feature>
<dbReference type="AlphaFoldDB" id="A0A9Q1JF71"/>
<organism evidence="3 4">
    <name type="scientific">Carnegiea gigantea</name>
    <dbReference type="NCBI Taxonomy" id="171969"/>
    <lineage>
        <taxon>Eukaryota</taxon>
        <taxon>Viridiplantae</taxon>
        <taxon>Streptophyta</taxon>
        <taxon>Embryophyta</taxon>
        <taxon>Tracheophyta</taxon>
        <taxon>Spermatophyta</taxon>
        <taxon>Magnoliopsida</taxon>
        <taxon>eudicotyledons</taxon>
        <taxon>Gunneridae</taxon>
        <taxon>Pentapetalae</taxon>
        <taxon>Caryophyllales</taxon>
        <taxon>Cactineae</taxon>
        <taxon>Cactaceae</taxon>
        <taxon>Cactoideae</taxon>
        <taxon>Echinocereeae</taxon>
        <taxon>Carnegiea</taxon>
    </lineage>
</organism>
<protein>
    <recommendedName>
        <fullName evidence="2">TFIIS central domain-containing protein</fullName>
    </recommendedName>
</protein>